<sequence length="164" mass="17642">MASGQELRPRKGKGGRWFIRSSGGGVSFDTREEAEAYIAKESSPPAPASISRPFIGIAVIAIGAGLYFAFGGKEGAAKECGDETMAYVMSQKAAAQQLRSPGTAKFALMPEAKSVRTDTCKFSISSWVDAQNGFGATVRTRYTADMEYSSDSKTWRALDVKFDQ</sequence>
<evidence type="ECO:0000256" key="1">
    <source>
        <dbReference type="SAM" id="MobiDB-lite"/>
    </source>
</evidence>
<evidence type="ECO:0000313" key="4">
    <source>
        <dbReference type="Proteomes" id="UP000076825"/>
    </source>
</evidence>
<name>A0A146AFW3_9BORD</name>
<evidence type="ECO:0000313" key="3">
    <source>
        <dbReference type="EMBL" id="SAI73588.1"/>
    </source>
</evidence>
<keyword evidence="4" id="KW-1185">Reference proteome</keyword>
<dbReference type="STRING" id="123899.SAMEA3906487_03765"/>
<evidence type="ECO:0000256" key="2">
    <source>
        <dbReference type="SAM" id="Phobius"/>
    </source>
</evidence>
<proteinExistence type="predicted"/>
<protein>
    <submittedName>
        <fullName evidence="3">Uncharacterized protein</fullName>
    </submittedName>
</protein>
<feature type="transmembrane region" description="Helical" evidence="2">
    <location>
        <begin position="50"/>
        <end position="70"/>
    </location>
</feature>
<dbReference type="PATRIC" id="fig|123899.6.peg.3764"/>
<dbReference type="AlphaFoldDB" id="A0A146AFW3"/>
<organism evidence="3 4">
    <name type="scientific">Bordetella trematum</name>
    <dbReference type="NCBI Taxonomy" id="123899"/>
    <lineage>
        <taxon>Bacteria</taxon>
        <taxon>Pseudomonadati</taxon>
        <taxon>Pseudomonadota</taxon>
        <taxon>Betaproteobacteria</taxon>
        <taxon>Burkholderiales</taxon>
        <taxon>Alcaligenaceae</taxon>
        <taxon>Bordetella</taxon>
    </lineage>
</organism>
<keyword evidence="2" id="KW-0472">Membrane</keyword>
<gene>
    <name evidence="3" type="ORF">SAMEA3906487_03765</name>
</gene>
<feature type="region of interest" description="Disordered" evidence="1">
    <location>
        <begin position="1"/>
        <end position="26"/>
    </location>
</feature>
<dbReference type="EMBL" id="LT546645">
    <property type="protein sequence ID" value="SAI73588.1"/>
    <property type="molecule type" value="Genomic_DNA"/>
</dbReference>
<dbReference type="KEGG" id="btrm:SAMEA390648703765"/>
<reference evidence="3 4" key="1">
    <citation type="submission" date="2016-04" db="EMBL/GenBank/DDBJ databases">
        <authorList>
            <consortium name="Pathogen Informatics"/>
        </authorList>
    </citation>
    <scope>NUCLEOTIDE SEQUENCE [LARGE SCALE GENOMIC DNA]</scope>
    <source>
        <strain evidence="3 4">H044680328</strain>
    </source>
</reference>
<dbReference type="Proteomes" id="UP000076825">
    <property type="component" value="Chromosome 1"/>
</dbReference>
<keyword evidence="2" id="KW-0812">Transmembrane</keyword>
<keyword evidence="2" id="KW-1133">Transmembrane helix</keyword>
<accession>A0A146AFW3</accession>